<dbReference type="Pfam" id="PF17921">
    <property type="entry name" value="Integrase_H2C2"/>
    <property type="match status" value="1"/>
</dbReference>
<proteinExistence type="predicted"/>
<protein>
    <submittedName>
        <fullName evidence="3">Unnamed protein product</fullName>
    </submittedName>
</protein>
<dbReference type="AlphaFoldDB" id="A0A9W7CSP6"/>
<evidence type="ECO:0000313" key="4">
    <source>
        <dbReference type="Proteomes" id="UP001165121"/>
    </source>
</evidence>
<dbReference type="Gene3D" id="1.10.340.70">
    <property type="match status" value="1"/>
</dbReference>
<dbReference type="GO" id="GO:0003676">
    <property type="term" value="F:nucleic acid binding"/>
    <property type="evidence" value="ECO:0007669"/>
    <property type="project" value="InterPro"/>
</dbReference>
<keyword evidence="4" id="KW-1185">Reference proteome</keyword>
<dbReference type="PANTHER" id="PTHR37984:SF5">
    <property type="entry name" value="PROTEIN NYNRIN-LIKE"/>
    <property type="match status" value="1"/>
</dbReference>
<dbReference type="OrthoDB" id="123497at2759"/>
<dbReference type="EMBL" id="BSXT01001290">
    <property type="protein sequence ID" value="GMF40889.1"/>
    <property type="molecule type" value="Genomic_DNA"/>
</dbReference>
<dbReference type="Pfam" id="PF00078">
    <property type="entry name" value="RVT_1"/>
    <property type="match status" value="1"/>
</dbReference>
<reference evidence="3" key="1">
    <citation type="submission" date="2023-04" db="EMBL/GenBank/DDBJ databases">
        <title>Phytophthora fragariaefolia NBRC 109709.</title>
        <authorList>
            <person name="Ichikawa N."/>
            <person name="Sato H."/>
            <person name="Tonouchi N."/>
        </authorList>
    </citation>
    <scope>NUCLEOTIDE SEQUENCE</scope>
    <source>
        <strain evidence="3">NBRC 109709</strain>
    </source>
</reference>
<dbReference type="Gene3D" id="3.30.70.270">
    <property type="match status" value="1"/>
</dbReference>
<accession>A0A9W7CSP6</accession>
<dbReference type="Gene3D" id="3.30.420.10">
    <property type="entry name" value="Ribonuclease H-like superfamily/Ribonuclease H"/>
    <property type="match status" value="1"/>
</dbReference>
<dbReference type="InterPro" id="IPR043502">
    <property type="entry name" value="DNA/RNA_pol_sf"/>
</dbReference>
<evidence type="ECO:0000259" key="2">
    <source>
        <dbReference type="Pfam" id="PF17921"/>
    </source>
</evidence>
<gene>
    <name evidence="3" type="ORF">Pfra01_001271400</name>
</gene>
<dbReference type="InterPro" id="IPR036397">
    <property type="entry name" value="RNaseH_sf"/>
</dbReference>
<feature type="domain" description="Integrase zinc-binding" evidence="2">
    <location>
        <begin position="237"/>
        <end position="293"/>
    </location>
</feature>
<evidence type="ECO:0000259" key="1">
    <source>
        <dbReference type="Pfam" id="PF00078"/>
    </source>
</evidence>
<organism evidence="3 4">
    <name type="scientific">Phytophthora fragariaefolia</name>
    <dbReference type="NCBI Taxonomy" id="1490495"/>
    <lineage>
        <taxon>Eukaryota</taxon>
        <taxon>Sar</taxon>
        <taxon>Stramenopiles</taxon>
        <taxon>Oomycota</taxon>
        <taxon>Peronosporomycetes</taxon>
        <taxon>Peronosporales</taxon>
        <taxon>Peronosporaceae</taxon>
        <taxon>Phytophthora</taxon>
    </lineage>
</organism>
<evidence type="ECO:0000313" key="3">
    <source>
        <dbReference type="EMBL" id="GMF40889.1"/>
    </source>
</evidence>
<name>A0A9W7CSP6_9STRA</name>
<dbReference type="InterPro" id="IPR043128">
    <property type="entry name" value="Rev_trsase/Diguanyl_cyclase"/>
</dbReference>
<dbReference type="SUPFAM" id="SSF56672">
    <property type="entry name" value="DNA/RNA polymerases"/>
    <property type="match status" value="1"/>
</dbReference>
<dbReference type="SUPFAM" id="SSF53098">
    <property type="entry name" value="Ribonuclease H-like"/>
    <property type="match status" value="1"/>
</dbReference>
<feature type="domain" description="Reverse transcriptase" evidence="1">
    <location>
        <begin position="2"/>
        <end position="78"/>
    </location>
</feature>
<dbReference type="Proteomes" id="UP001165121">
    <property type="component" value="Unassembled WGS sequence"/>
</dbReference>
<dbReference type="InterPro" id="IPR000477">
    <property type="entry name" value="RT_dom"/>
</dbReference>
<comment type="caution">
    <text evidence="3">The sequence shown here is derived from an EMBL/GenBank/DDBJ whole genome shotgun (WGS) entry which is preliminary data.</text>
</comment>
<dbReference type="InterPro" id="IPR012337">
    <property type="entry name" value="RNaseH-like_sf"/>
</dbReference>
<dbReference type="InterPro" id="IPR041588">
    <property type="entry name" value="Integrase_H2C2"/>
</dbReference>
<dbReference type="PANTHER" id="PTHR37984">
    <property type="entry name" value="PROTEIN CBG26694"/>
    <property type="match status" value="1"/>
</dbReference>
<sequence>MGVSSSPSCFNRLVQAVFSDQQSFFQTYFDDIFVFTPTDSVEEHLTALEKVFQCCVDQKLYIKLSKCKLCADEIPCLGDFIGREGVRMDQPKAVSSRTGQCPAQNTSSNHFSGRASMFFGSVVISPLSLHHSQNSPRPLWNDGTSRATSLSALLESLTIPDLAEEPNTLFAMRLPSLLEEYRRLRAHDSFIDPILKRLQEPAQRVSAELRHFQDEEGLLYFQPFAEAPRRLCIPEDTALRNRLLFEEHDVPTRGHPVYHNTHIFMAAKFYWTNMVKSVRKYVATCESCQPAKNPRGKPQGLLNPLDVPAARWQDISMDFMVSLPITSTECDAVMLWAGIMKLQNSELHLSTAFQPSTDGQSEVTNKFIIEYLRYFLEPHQTDWDSYLPLGEFAYNSRAHSTTGMTQFIADLGYLPRSVGDLALNTSLDVTRPAS</sequence>
<dbReference type="InterPro" id="IPR050951">
    <property type="entry name" value="Retrovirus_Pol_polyprotein"/>
</dbReference>